<feature type="transmembrane region" description="Helical" evidence="2">
    <location>
        <begin position="496"/>
        <end position="514"/>
    </location>
</feature>
<protein>
    <recommendedName>
        <fullName evidence="3">HORMA domain-containing protein</fullName>
    </recommendedName>
</protein>
<dbReference type="VEuPathDB" id="FungiDB:PC110_g4708"/>
<dbReference type="EMBL" id="JAENGZ010000038">
    <property type="protein sequence ID" value="KAG6972280.1"/>
    <property type="molecule type" value="Genomic_DNA"/>
</dbReference>
<dbReference type="Proteomes" id="UP000688947">
    <property type="component" value="Unassembled WGS sequence"/>
</dbReference>
<evidence type="ECO:0000256" key="2">
    <source>
        <dbReference type="SAM" id="Phobius"/>
    </source>
</evidence>
<dbReference type="PANTHER" id="PTHR11842:SF10">
    <property type="entry name" value="MITOTIC SPINDLE ASSEMBLY CHECKPOINT PROTEIN MAD2B"/>
    <property type="match status" value="1"/>
</dbReference>
<dbReference type="PANTHER" id="PTHR11842">
    <property type="entry name" value="MITOTIC SPINDLE ASSEMBLY CHECKPOINT PROTEIN MAD2"/>
    <property type="match status" value="1"/>
</dbReference>
<dbReference type="GO" id="GO:0016035">
    <property type="term" value="C:zeta DNA polymerase complex"/>
    <property type="evidence" value="ECO:0007669"/>
    <property type="project" value="TreeGrafter"/>
</dbReference>
<feature type="region of interest" description="Disordered" evidence="1">
    <location>
        <begin position="230"/>
        <end position="261"/>
    </location>
</feature>
<dbReference type="InterPro" id="IPR045091">
    <property type="entry name" value="Mad2-like"/>
</dbReference>
<accession>A0A8T1UZH8</accession>
<keyword evidence="2" id="KW-0812">Transmembrane</keyword>
<dbReference type="OrthoDB" id="21254at2759"/>
<keyword evidence="2" id="KW-0472">Membrane</keyword>
<dbReference type="AlphaFoldDB" id="A0A8T1UZH8"/>
<feature type="transmembrane region" description="Helical" evidence="2">
    <location>
        <begin position="277"/>
        <end position="299"/>
    </location>
</feature>
<feature type="domain" description="HORMA" evidence="3">
    <location>
        <begin position="9"/>
        <end position="210"/>
    </location>
</feature>
<keyword evidence="2" id="KW-1133">Transmembrane helix</keyword>
<proteinExistence type="predicted"/>
<evidence type="ECO:0000256" key="1">
    <source>
        <dbReference type="SAM" id="MobiDB-lite"/>
    </source>
</evidence>
<evidence type="ECO:0000259" key="3">
    <source>
        <dbReference type="PROSITE" id="PS50815"/>
    </source>
</evidence>
<dbReference type="InterPro" id="IPR003511">
    <property type="entry name" value="HORMA_dom"/>
</dbReference>
<feature type="compositionally biased region" description="Polar residues" evidence="1">
    <location>
        <begin position="250"/>
        <end position="261"/>
    </location>
</feature>
<sequence length="573" mass="64687">METDRPKKGTLTDLVLEFLEAAVHEFLFAWQVYPKEAFENRVLYDVPIHMNRHPPLCEYIHSMLTGCRTWLLRGELEKLSVILLSKEGQTTETLVIEPGWCTTFVEEVGSDEDLPLPLVQLEEAFRAGMVALVATAASNRVDHTDISNKPHTFRILAQTVEDATNRGTAINDDTSNSWVLADPFWCEDQQKQKQIFPFWRRPYSKRQTTAIMARLGLSDSMRSTVSIEDTEPLHTASHRRPPRRPLAASIPTTTDASSEQQTQAKASSFVLSNSLRILLGGVLAIALLSAGVKVLNVAVRISRISSTYTGAQFERLERSVELLGRDTTRLQTTADRFLHSCQEAQVAASTRTLMLHNMAKSRFDEQAKAQIEEHEQVMREVMQYYAQQGQQVLEAKERLIKMNVTLPVQILVRSVPETWQQDEQNFLGDGGDVVDQGDARGRLAGAMKGLSFFAEKALQQDGGDYQRLSVESISIQKVGKLESNSGRMRVEPSTSFFFYIFVVCASAVYLWNAVSDTRKKELLEDKWAWSPVPKALTRLKALLNSVVVIEDLRTPRNKDDEAYSPEHIEHIEF</sequence>
<gene>
    <name evidence="4" type="ORF">JG687_00001573</name>
</gene>
<reference evidence="4" key="1">
    <citation type="submission" date="2021-01" db="EMBL/GenBank/DDBJ databases">
        <title>Phytophthora aleatoria, a newly-described species from Pinus radiata is distinct from Phytophthora cactorum isolates based on comparative genomics.</title>
        <authorList>
            <person name="Mcdougal R."/>
            <person name="Panda P."/>
            <person name="Williams N."/>
            <person name="Studholme D.J."/>
        </authorList>
    </citation>
    <scope>NUCLEOTIDE SEQUENCE</scope>
    <source>
        <strain evidence="4">NZFS 3830</strain>
    </source>
</reference>
<evidence type="ECO:0000313" key="4">
    <source>
        <dbReference type="EMBL" id="KAG6972280.1"/>
    </source>
</evidence>
<comment type="caution">
    <text evidence="4">The sequence shown here is derived from an EMBL/GenBank/DDBJ whole genome shotgun (WGS) entry which is preliminary data.</text>
</comment>
<dbReference type="PROSITE" id="PS50815">
    <property type="entry name" value="HORMA"/>
    <property type="match status" value="1"/>
</dbReference>
<evidence type="ECO:0000313" key="5">
    <source>
        <dbReference type="Proteomes" id="UP000688947"/>
    </source>
</evidence>
<name>A0A8T1UZH8_9STRA</name>
<organism evidence="4 5">
    <name type="scientific">Phytophthora cactorum</name>
    <dbReference type="NCBI Taxonomy" id="29920"/>
    <lineage>
        <taxon>Eukaryota</taxon>
        <taxon>Sar</taxon>
        <taxon>Stramenopiles</taxon>
        <taxon>Oomycota</taxon>
        <taxon>Peronosporomycetes</taxon>
        <taxon>Peronosporales</taxon>
        <taxon>Peronosporaceae</taxon>
        <taxon>Phytophthora</taxon>
    </lineage>
</organism>